<evidence type="ECO:0000313" key="3">
    <source>
        <dbReference type="Proteomes" id="UP001454036"/>
    </source>
</evidence>
<dbReference type="InterPro" id="IPR026960">
    <property type="entry name" value="RVT-Znf"/>
</dbReference>
<organism evidence="2 3">
    <name type="scientific">Lithospermum erythrorhizon</name>
    <name type="common">Purple gromwell</name>
    <name type="synonym">Lithospermum officinale var. erythrorhizon</name>
    <dbReference type="NCBI Taxonomy" id="34254"/>
    <lineage>
        <taxon>Eukaryota</taxon>
        <taxon>Viridiplantae</taxon>
        <taxon>Streptophyta</taxon>
        <taxon>Embryophyta</taxon>
        <taxon>Tracheophyta</taxon>
        <taxon>Spermatophyta</taxon>
        <taxon>Magnoliopsida</taxon>
        <taxon>eudicotyledons</taxon>
        <taxon>Gunneridae</taxon>
        <taxon>Pentapetalae</taxon>
        <taxon>asterids</taxon>
        <taxon>lamiids</taxon>
        <taxon>Boraginales</taxon>
        <taxon>Boraginaceae</taxon>
        <taxon>Boraginoideae</taxon>
        <taxon>Lithospermeae</taxon>
        <taxon>Lithospermum</taxon>
    </lineage>
</organism>
<keyword evidence="3" id="KW-1185">Reference proteome</keyword>
<evidence type="ECO:0000313" key="2">
    <source>
        <dbReference type="EMBL" id="GAA0163541.1"/>
    </source>
</evidence>
<dbReference type="AlphaFoldDB" id="A0AAV3QK64"/>
<dbReference type="Pfam" id="PF13966">
    <property type="entry name" value="zf-RVT"/>
    <property type="match status" value="1"/>
</dbReference>
<comment type="caution">
    <text evidence="2">The sequence shown here is derived from an EMBL/GenBank/DDBJ whole genome shotgun (WGS) entry which is preliminary data.</text>
</comment>
<accession>A0AAV3QK64</accession>
<evidence type="ECO:0000259" key="1">
    <source>
        <dbReference type="Pfam" id="PF13966"/>
    </source>
</evidence>
<dbReference type="EMBL" id="BAABME010037178">
    <property type="protein sequence ID" value="GAA0163541.1"/>
    <property type="molecule type" value="Genomic_DNA"/>
</dbReference>
<proteinExistence type="predicted"/>
<reference evidence="2 3" key="1">
    <citation type="submission" date="2024-01" db="EMBL/GenBank/DDBJ databases">
        <title>The complete chloroplast genome sequence of Lithospermum erythrorhizon: insights into the phylogenetic relationship among Boraginaceae species and the maternal lineages of purple gromwells.</title>
        <authorList>
            <person name="Okada T."/>
            <person name="Watanabe K."/>
        </authorList>
    </citation>
    <scope>NUCLEOTIDE SEQUENCE [LARGE SCALE GENOMIC DNA]</scope>
</reference>
<gene>
    <name evidence="2" type="ORF">LIER_43652</name>
</gene>
<name>A0AAV3QK64_LITER</name>
<protein>
    <recommendedName>
        <fullName evidence="1">Reverse transcriptase zinc-binding domain-containing protein</fullName>
    </recommendedName>
</protein>
<sequence>MSTILGSGIPLQPLEILQSCILPGILEKDFFLNGAWNINKLKEALLDDTVLEQVLQISFYEPQPDCILWKPANNGLFNFNSAWEIIREEKQLSTLKALFWHPNIPKKMSFLSWRLHQHWLPVDSVLQSRNLSLASKCVCCNKVESLQHVFFSNTVAANIWISFVEDFGFSSVPITSIHQAFKSWSL</sequence>
<dbReference type="Proteomes" id="UP001454036">
    <property type="component" value="Unassembled WGS sequence"/>
</dbReference>
<feature type="domain" description="Reverse transcriptase zinc-binding" evidence="1">
    <location>
        <begin position="77"/>
        <end position="160"/>
    </location>
</feature>